<evidence type="ECO:0000259" key="3">
    <source>
        <dbReference type="Pfam" id="PF00588"/>
    </source>
</evidence>
<proteinExistence type="predicted"/>
<reference evidence="4 5" key="1">
    <citation type="submission" date="2020-11" db="EMBL/GenBank/DDBJ databases">
        <title>Kefir isolates.</title>
        <authorList>
            <person name="Marcisauskas S."/>
            <person name="Kim Y."/>
            <person name="Blasche S."/>
        </authorList>
    </citation>
    <scope>NUCLEOTIDE SEQUENCE [LARGE SCALE GENOMIC DNA]</scope>
    <source>
        <strain evidence="4 5">OG2</strain>
    </source>
</reference>
<name>A0A9P7BBK3_MAUEX</name>
<dbReference type="PANTHER" id="PTHR12029:SF11">
    <property type="entry name" value="METHYLTRANSFERASE TARBP1-RELATED"/>
    <property type="match status" value="1"/>
</dbReference>
<evidence type="ECO:0000313" key="5">
    <source>
        <dbReference type="Proteomes" id="UP000750334"/>
    </source>
</evidence>
<evidence type="ECO:0000256" key="2">
    <source>
        <dbReference type="ARBA" id="ARBA00022679"/>
    </source>
</evidence>
<dbReference type="InterPro" id="IPR044748">
    <property type="entry name" value="Trm3/TARBP1_C"/>
</dbReference>
<dbReference type="FunFam" id="3.40.1280.10:FF:000022">
    <property type="entry name" value="Trm3p"/>
    <property type="match status" value="1"/>
</dbReference>
<dbReference type="GO" id="GO:0016423">
    <property type="term" value="F:tRNA (guanine) methyltransferase activity"/>
    <property type="evidence" value="ECO:0007669"/>
    <property type="project" value="InterPro"/>
</dbReference>
<sequence>MSSKGILISKFFSADQQLEFVNELIQSKEYDEANEIIAFTNVDLSEQPKIIRAIYDEVIGQLQPEFHNTENDLEEDNTVIDIFETDLMKTLISLVHKIPGVYELLFTNIKRTIVEYITSNHHRLFNEEYYNAIVLNFVKRVTETPNTELKSTIDEEIVILLNFLERLFLNADKISDLSDKDLEELLLHLQGANIESIAVECAKLMRWVYPNIVEHSSSDPKFDGITWTSIQYIYNTIGIYGWKERNALCFQLRYLTVDKILSPELLKFIRKDEYWFQIQLALNNKVHENRKLGLSILKLTIQQLSETSETFNTKLFSWNSMIKKTSVESWKKFTTLYEIVALDTSINQIQAARQDILNLFKDDNIENSWNLILFSTGLHASMESVRKYVLSLVFQVENIVAFSTNIEILRDTILPAAMQAQFYNVYQDECSYGDLVSEFVSQLLLVSNNRSDILTSILELLIKEGTSFDPSRIYVSYGILKYLEITELNKLSAQNLSQLRKLFEFECEEEIFEMSLQTIYLKMLLYVENTMLLKEWLEALKAHILCVNYDFRYFSKMFEQLQKFATTNFDINSITVLENYDVLVYLLFGKKPEDVTNEFLIVSANSTLCDMTDFKDTIFERIVSILENPESTDELVLIDSIHDDKNKIEKLFNMLDNVSSDDKVWGIYRQYANKIISCHLKNIKDTQSCTIQKYIPVYDEIVKFYKNEGHECPYGVMDKAYASYLNVLKTGLETYSAGDSTTIQEVLSVVQRSVENDNGYFNGNLVAIEIISHILNNIFDSFRDEKSQMKLLKSLFHVIKTVWEDLTSERLVLKERSLHLISIETLFNSRFLVYATTHEDDLSMDIRDSLSNFGSAISILSYTRRGFLPLLSKQIYEFSKLIDDVADANYGFLIEVITSVFKQPQMPDNIFRLKPVIAKLYDTKLKNKSEEKVPLCKQIYGSAELTARTSIINAVFNFNDIFRKELIRYVIFETNTLEALKRIDGPEELERLLLCQLSLLSMSLMEDKSLEGDIRDCIFKSIKNEASPLVRSYKEWFMALIFMACQKKKIAEDQTSYLLESLNDHSQPITVVSAEKILYMSLKAMHEDADFQNVDNLLNKFMCALIPNASSNKPLVRHFSNSLMLSFWPTFKDRLESNVELGAIFENLYQNAKKAQIIAQFRAGDANIWNLYDLSLTNIFGGILKKTTDHDTVYISKNEFEEYLIQVPTNVTVGEDDESRWLSRRTIKGSKNPKNEFESSVDGPSPLQTKSGAWETVLDLDNKKSNESVHRSDLIVVSSLVDKPPNLGGICRLCDVLGVGLLTVQDIRVKNHPQFKNVAVTADKWMPMEEVPVDGITQFMKEKKKEGYTLIGLEQTDKSVKLDDEYKFPKKSLILLGTEAHGIPGDLLSELDLCLEIQQFGVIRSMNIQTATAVIVHSYTIQHM</sequence>
<dbReference type="GO" id="GO:0003723">
    <property type="term" value="F:RNA binding"/>
    <property type="evidence" value="ECO:0007669"/>
    <property type="project" value="InterPro"/>
</dbReference>
<dbReference type="OrthoDB" id="241340at2759"/>
<keyword evidence="2" id="KW-0808">Transferase</keyword>
<dbReference type="EMBL" id="PUHR01000021">
    <property type="protein sequence ID" value="KAG0670570.1"/>
    <property type="molecule type" value="Genomic_DNA"/>
</dbReference>
<dbReference type="InterPro" id="IPR045330">
    <property type="entry name" value="TRM3/TARBP1"/>
</dbReference>
<comment type="caution">
    <text evidence="4">The sequence shown here is derived from an EMBL/GenBank/DDBJ whole genome shotgun (WGS) entry which is preliminary data.</text>
</comment>
<dbReference type="InterPro" id="IPR029028">
    <property type="entry name" value="Alpha/beta_knot_MTases"/>
</dbReference>
<gene>
    <name evidence="4" type="ORF">C6P45_002136</name>
</gene>
<dbReference type="InterPro" id="IPR029026">
    <property type="entry name" value="tRNA_m1G_MTases_N"/>
</dbReference>
<accession>A0A9P7BBK3</accession>
<evidence type="ECO:0000256" key="1">
    <source>
        <dbReference type="ARBA" id="ARBA00022603"/>
    </source>
</evidence>
<dbReference type="InterPro" id="IPR001537">
    <property type="entry name" value="SpoU_MeTrfase"/>
</dbReference>
<dbReference type="Proteomes" id="UP000750334">
    <property type="component" value="Unassembled WGS sequence"/>
</dbReference>
<dbReference type="Gene3D" id="3.40.1280.10">
    <property type="match status" value="1"/>
</dbReference>
<feature type="domain" description="tRNA/rRNA methyltransferase SpoU type" evidence="3">
    <location>
        <begin position="1274"/>
        <end position="1416"/>
    </location>
</feature>
<dbReference type="PANTHER" id="PTHR12029">
    <property type="entry name" value="RNA METHYLTRANSFERASE"/>
    <property type="match status" value="1"/>
</dbReference>
<protein>
    <recommendedName>
        <fullName evidence="3">tRNA/rRNA methyltransferase SpoU type domain-containing protein</fullName>
    </recommendedName>
</protein>
<keyword evidence="1" id="KW-0489">Methyltransferase</keyword>
<dbReference type="CDD" id="cd18091">
    <property type="entry name" value="SpoU-like_TRM3-like"/>
    <property type="match status" value="1"/>
</dbReference>
<organism evidence="4 5">
    <name type="scientific">Maudiozyma exigua</name>
    <name type="common">Yeast</name>
    <name type="synonym">Kazachstania exigua</name>
    <dbReference type="NCBI Taxonomy" id="34358"/>
    <lineage>
        <taxon>Eukaryota</taxon>
        <taxon>Fungi</taxon>
        <taxon>Dikarya</taxon>
        <taxon>Ascomycota</taxon>
        <taxon>Saccharomycotina</taxon>
        <taxon>Saccharomycetes</taxon>
        <taxon>Saccharomycetales</taxon>
        <taxon>Saccharomycetaceae</taxon>
        <taxon>Maudiozyma</taxon>
    </lineage>
</organism>
<dbReference type="SUPFAM" id="SSF75217">
    <property type="entry name" value="alpha/beta knot"/>
    <property type="match status" value="1"/>
</dbReference>
<dbReference type="Pfam" id="PF00588">
    <property type="entry name" value="SpoU_methylase"/>
    <property type="match status" value="1"/>
</dbReference>
<evidence type="ECO:0000313" key="4">
    <source>
        <dbReference type="EMBL" id="KAG0670570.1"/>
    </source>
</evidence>
<dbReference type="GO" id="GO:0030488">
    <property type="term" value="P:tRNA methylation"/>
    <property type="evidence" value="ECO:0007669"/>
    <property type="project" value="InterPro"/>
</dbReference>
<keyword evidence="5" id="KW-1185">Reference proteome</keyword>